<accession>A0A564ZQ14</accession>
<evidence type="ECO:0000259" key="1">
    <source>
        <dbReference type="Pfam" id="PF08308"/>
    </source>
</evidence>
<dbReference type="Proteomes" id="UP000334340">
    <property type="component" value="Unassembled WGS sequence"/>
</dbReference>
<dbReference type="EMBL" id="CABIKM010000080">
    <property type="protein sequence ID" value="VUZ86638.1"/>
    <property type="molecule type" value="Genomic_DNA"/>
</dbReference>
<dbReference type="Gene3D" id="2.60.40.10">
    <property type="entry name" value="Immunoglobulins"/>
    <property type="match status" value="4"/>
</dbReference>
<dbReference type="GO" id="GO:0016020">
    <property type="term" value="C:membrane"/>
    <property type="evidence" value="ECO:0007669"/>
    <property type="project" value="InterPro"/>
</dbReference>
<dbReference type="InterPro" id="IPR015919">
    <property type="entry name" value="Cadherin-like_sf"/>
</dbReference>
<dbReference type="PANTHER" id="PTHR37494">
    <property type="entry name" value="HEMAGGLUTININ"/>
    <property type="match status" value="1"/>
</dbReference>
<protein>
    <submittedName>
        <fullName evidence="2">Ig domain protein</fullName>
    </submittedName>
</protein>
<keyword evidence="3" id="KW-1185">Reference proteome</keyword>
<dbReference type="AlphaFoldDB" id="A0A564ZQ14"/>
<dbReference type="PANTHER" id="PTHR37494:SF1">
    <property type="entry name" value="STAPHYLOCOCCUS AUREUS SURFACE PROTEIN A"/>
    <property type="match status" value="1"/>
</dbReference>
<feature type="domain" description="PEGA" evidence="1">
    <location>
        <begin position="61"/>
        <end position="123"/>
    </location>
</feature>
<evidence type="ECO:0000313" key="2">
    <source>
        <dbReference type="EMBL" id="VUZ86638.1"/>
    </source>
</evidence>
<proteinExistence type="predicted"/>
<sequence length="897" mass="95098">MSVYVANNRGGGGTASGTTNWSAEIALQSGANTITVSAFDATGLFNQASITVNYTVTQSTGTLNVTTTPVKGDIYVDGTLRGNEWISISLPAGSHTVSFGEVSGYTTPAQRSVTITANETVVIAVAYDVIVLGKVNLLSPSNDATGVSITPTFAWSGVNGANRYWLMVATDPSHFPTDPNATSCLACVISGSTAQTSHRSDLAFDSSAEGGKPGTLNANTTYYWKVQAWNTNGAYGNYSDAFRFTTVAPESEQPKRSNPLVSDCGAPIPAAKAIVMTHGWNAKASDWVAEMAEDFCKKLGPSGPLCPVQADKATKVCQVNGWDVWVEDWRTQAAKGTIIENIGGYLRFPADAFTSALLEGEALASTLKGENYQHIHFVAHSAGSNLIEAAARWLRVWKSREGRPEDPPLTIHETFLDAYDPGGELSLYGASADWADNYVDTRDVVAPGFPDGTKLFLKEAYNVDVTPVWASCGPTDIDGICRHSRPVRFYGYSMNKLDWIDEKYHEYNQHDPIESAAGKGYPLSEEAGVSLETLKDTYKKGEACGVSGDACYPNYHPIPVFTSYFGMIAGQVIVEAVQGTVDYVQATTGKVFDRIELGWREVTSLVPQQMHAMSAGTTSGATTEEPSYLAVNVTTTSPVNTLHFNWSFAAPGEGLLRVFVGGNLVREIDQRYVTPSSPETEEIYIGGVGEPLPPGTHRITFRLDGFGADASGVELTDVELGLKAGPLTFPADTLPVGEQGVAYVYDLLAEGGMPPYTWSLIKGKLPGGLTLDTAGTITGTPTKAKTKTFTVQVTDGAGGSATQTLSLQIVKGVTIKTKKLKGGTVGTPYSSLLKTKGGIAPLIFSVVGGTLPPGLTLDPGTGQVSGTPTVAGTFDFAVQVTSSGGSSHQKNIRIKTK</sequence>
<dbReference type="Pfam" id="PF05345">
    <property type="entry name" value="He_PIG"/>
    <property type="match status" value="2"/>
</dbReference>
<evidence type="ECO:0000313" key="3">
    <source>
        <dbReference type="Proteomes" id="UP000334340"/>
    </source>
</evidence>
<dbReference type="InterPro" id="IPR013783">
    <property type="entry name" value="Ig-like_fold"/>
</dbReference>
<organism evidence="2 3">
    <name type="scientific">Candidatus Methylomirabilis lanthanidiphila</name>
    <dbReference type="NCBI Taxonomy" id="2211376"/>
    <lineage>
        <taxon>Bacteria</taxon>
        <taxon>Candidatus Methylomirabilota</taxon>
        <taxon>Candidatus Methylomirabilia</taxon>
        <taxon>Candidatus Methylomirabilales</taxon>
        <taxon>Candidatus Methylomirabilaceae</taxon>
        <taxon>Candidatus Methylomirabilis</taxon>
    </lineage>
</organism>
<reference evidence="2 3" key="1">
    <citation type="submission" date="2019-07" db="EMBL/GenBank/DDBJ databases">
        <authorList>
            <person name="Cremers G."/>
        </authorList>
    </citation>
    <scope>NUCLEOTIDE SEQUENCE [LARGE SCALE GENOMIC DNA]</scope>
</reference>
<dbReference type="GO" id="GO:0005509">
    <property type="term" value="F:calcium ion binding"/>
    <property type="evidence" value="ECO:0007669"/>
    <property type="project" value="InterPro"/>
</dbReference>
<name>A0A564ZQ14_9BACT</name>
<dbReference type="SUPFAM" id="SSF53474">
    <property type="entry name" value="alpha/beta-Hydrolases"/>
    <property type="match status" value="1"/>
</dbReference>
<dbReference type="InterPro" id="IPR013229">
    <property type="entry name" value="PEGA"/>
</dbReference>
<dbReference type="SUPFAM" id="SSF49313">
    <property type="entry name" value="Cadherin-like"/>
    <property type="match status" value="2"/>
</dbReference>
<dbReference type="InterPro" id="IPR029058">
    <property type="entry name" value="AB_hydrolase_fold"/>
</dbReference>
<gene>
    <name evidence="2" type="ORF">MELA_03043</name>
</gene>
<dbReference type="Pfam" id="PF08308">
    <property type="entry name" value="PEGA"/>
    <property type="match status" value="1"/>
</dbReference>